<keyword evidence="3" id="KW-1185">Reference proteome</keyword>
<evidence type="ECO:0000313" key="3">
    <source>
        <dbReference type="Proteomes" id="UP001528411"/>
    </source>
</evidence>
<reference evidence="2 3" key="1">
    <citation type="submission" date="2023-01" db="EMBL/GenBank/DDBJ databases">
        <title>Psychrosphaera sp. nov., isolated from marine algae.</title>
        <authorList>
            <person name="Bayburt H."/>
            <person name="Choi B.J."/>
            <person name="Kim J.M."/>
            <person name="Choi D.G."/>
            <person name="Jeon C.O."/>
        </authorList>
    </citation>
    <scope>NUCLEOTIDE SEQUENCE [LARGE SCALE GENOMIC DNA]</scope>
    <source>
        <strain evidence="2 3">G1-22</strain>
    </source>
</reference>
<feature type="transmembrane region" description="Helical" evidence="1">
    <location>
        <begin position="134"/>
        <end position="156"/>
    </location>
</feature>
<dbReference type="RefSeq" id="WP_272181977.1">
    <property type="nucleotide sequence ID" value="NZ_JAQOMS010000002.1"/>
</dbReference>
<gene>
    <name evidence="2" type="ORF">PN838_21920</name>
</gene>
<evidence type="ECO:0008006" key="4">
    <source>
        <dbReference type="Google" id="ProtNLM"/>
    </source>
</evidence>
<sequence>MNKLRNLLLIQLLTGLLIGVAVAGAGLFTISTLIHSEQQYHKELIQQFSIGNLIDEPKLLSKQLKASIEFEYLTIKDREGHVLYSFNKAQEDMPVLTSILKEADLHTTPKTLASPEGSLLIDFHSSYDDILTPALSALIVAISTPLIIVLISFLLFRISMGQIFRQVAQDCAKNIESVMTDKSEVELQELPKQFKLIEKSTAKLKAFLKIN</sequence>
<evidence type="ECO:0000256" key="1">
    <source>
        <dbReference type="SAM" id="Phobius"/>
    </source>
</evidence>
<keyword evidence="1" id="KW-1133">Transmembrane helix</keyword>
<keyword evidence="1" id="KW-0472">Membrane</keyword>
<proteinExistence type="predicted"/>
<dbReference type="Proteomes" id="UP001528411">
    <property type="component" value="Unassembled WGS sequence"/>
</dbReference>
<name>A0ABT5FIA3_9GAMM</name>
<comment type="caution">
    <text evidence="2">The sequence shown here is derived from an EMBL/GenBank/DDBJ whole genome shotgun (WGS) entry which is preliminary data.</text>
</comment>
<dbReference type="EMBL" id="JAQOMS010000002">
    <property type="protein sequence ID" value="MDC2890913.1"/>
    <property type="molecule type" value="Genomic_DNA"/>
</dbReference>
<evidence type="ECO:0000313" key="2">
    <source>
        <dbReference type="EMBL" id="MDC2890913.1"/>
    </source>
</evidence>
<keyword evidence="1" id="KW-0812">Transmembrane</keyword>
<protein>
    <recommendedName>
        <fullName evidence="4">Sensor histidine kinase</fullName>
    </recommendedName>
</protein>
<organism evidence="2 3">
    <name type="scientific">Psychrosphaera algicola</name>
    <dbReference type="NCBI Taxonomy" id="3023714"/>
    <lineage>
        <taxon>Bacteria</taxon>
        <taxon>Pseudomonadati</taxon>
        <taxon>Pseudomonadota</taxon>
        <taxon>Gammaproteobacteria</taxon>
        <taxon>Alteromonadales</taxon>
        <taxon>Pseudoalteromonadaceae</taxon>
        <taxon>Psychrosphaera</taxon>
    </lineage>
</organism>
<accession>A0ABT5FIA3</accession>